<dbReference type="AlphaFoldDB" id="D9WAW5"/>
<name>D9WAW5_9ACTN</name>
<organism evidence="1 2">
    <name type="scientific">Streptomyces himastatinicus ATCC 53653</name>
    <dbReference type="NCBI Taxonomy" id="457427"/>
    <lineage>
        <taxon>Bacteria</taxon>
        <taxon>Bacillati</taxon>
        <taxon>Actinomycetota</taxon>
        <taxon>Actinomycetes</taxon>
        <taxon>Kitasatosporales</taxon>
        <taxon>Streptomycetaceae</taxon>
        <taxon>Streptomyces</taxon>
        <taxon>Streptomyces violaceusniger group</taxon>
    </lineage>
</organism>
<proteinExistence type="predicted"/>
<keyword evidence="2" id="KW-1185">Reference proteome</keyword>
<gene>
    <name evidence="1" type="ORF">SSOG_00471</name>
</gene>
<accession>D9WAW5</accession>
<dbReference type="STRING" id="457427.SSOG_00471"/>
<evidence type="ECO:0000313" key="1">
    <source>
        <dbReference type="EMBL" id="EFL20759.1"/>
    </source>
</evidence>
<sequence>MWLVSAYSIACVSFVKHSITKEGKVMDFTRVETAEISDADLDNVAGGIGASVNADVNADTPLITIEAPGVDPVTV</sequence>
<evidence type="ECO:0000313" key="2">
    <source>
        <dbReference type="Proteomes" id="UP000003963"/>
    </source>
</evidence>
<dbReference type="Proteomes" id="UP000003963">
    <property type="component" value="Unassembled WGS sequence"/>
</dbReference>
<dbReference type="HOGENOM" id="CLU_2669513_0_0_11"/>
<reference evidence="1 2" key="1">
    <citation type="submission" date="2009-02" db="EMBL/GenBank/DDBJ databases">
        <title>Annotation of Streptomyces hygroscopicus strain ATCC 53653.</title>
        <authorList>
            <consortium name="The Broad Institute Genome Sequencing Platform"/>
            <consortium name="Broad Institute Microbial Sequencing Center"/>
            <person name="Fischbach M."/>
            <person name="Godfrey P."/>
            <person name="Ward D."/>
            <person name="Young S."/>
            <person name="Zeng Q."/>
            <person name="Koehrsen M."/>
            <person name="Alvarado L."/>
            <person name="Berlin A.M."/>
            <person name="Bochicchio J."/>
            <person name="Borenstein D."/>
            <person name="Chapman S.B."/>
            <person name="Chen Z."/>
            <person name="Engels R."/>
            <person name="Freedman E."/>
            <person name="Gellesch M."/>
            <person name="Goldberg J."/>
            <person name="Griggs A."/>
            <person name="Gujja S."/>
            <person name="Heilman E.R."/>
            <person name="Heiman D.I."/>
            <person name="Hepburn T.A."/>
            <person name="Howarth C."/>
            <person name="Jen D."/>
            <person name="Larson L."/>
            <person name="Lewis B."/>
            <person name="Mehta T."/>
            <person name="Park D."/>
            <person name="Pearson M."/>
            <person name="Richards J."/>
            <person name="Roberts A."/>
            <person name="Saif S."/>
            <person name="Shea T.D."/>
            <person name="Shenoy N."/>
            <person name="Sisk P."/>
            <person name="Stolte C."/>
            <person name="Sykes S.N."/>
            <person name="Thomson T."/>
            <person name="Walk T."/>
            <person name="White J."/>
            <person name="Yandava C."/>
            <person name="Straight P."/>
            <person name="Clardy J."/>
            <person name="Hung D."/>
            <person name="Kolter R."/>
            <person name="Mekalanos J."/>
            <person name="Walker S."/>
            <person name="Walsh C.T."/>
            <person name="Wieland-Brown L.C."/>
            <person name="Haas B."/>
            <person name="Nusbaum C."/>
            <person name="Birren B."/>
        </authorList>
    </citation>
    <scope>NUCLEOTIDE SEQUENCE [LARGE SCALE GENOMIC DNA]</scope>
    <source>
        <strain evidence="1 2">ATCC 53653</strain>
    </source>
</reference>
<protein>
    <submittedName>
        <fullName evidence="1">Uncharacterized protein</fullName>
    </submittedName>
</protein>
<dbReference type="EMBL" id="GG657754">
    <property type="protein sequence ID" value="EFL20759.1"/>
    <property type="molecule type" value="Genomic_DNA"/>
</dbReference>